<dbReference type="PANTHER" id="PTHR30181:SF2">
    <property type="entry name" value="PTS SYSTEM MANNITOL-SPECIFIC EIICBA COMPONENT"/>
    <property type="match status" value="1"/>
</dbReference>
<dbReference type="InterPro" id="IPR002178">
    <property type="entry name" value="PTS_EIIA_type-2_dom"/>
</dbReference>
<evidence type="ECO:0000256" key="5">
    <source>
        <dbReference type="ARBA" id="ARBA00022683"/>
    </source>
</evidence>
<keyword evidence="4" id="KW-0808">Transferase</keyword>
<organism evidence="8 9">
    <name type="scientific">Sebaldella termitidis (strain ATCC 33386 / NCTC 11300)</name>
    <dbReference type="NCBI Taxonomy" id="526218"/>
    <lineage>
        <taxon>Bacteria</taxon>
        <taxon>Fusobacteriati</taxon>
        <taxon>Fusobacteriota</taxon>
        <taxon>Fusobacteriia</taxon>
        <taxon>Fusobacteriales</taxon>
        <taxon>Leptotrichiaceae</taxon>
        <taxon>Sebaldella</taxon>
    </lineage>
</organism>
<dbReference type="PROSITE" id="PS51094">
    <property type="entry name" value="PTS_EIIA_TYPE_2"/>
    <property type="match status" value="1"/>
</dbReference>
<dbReference type="GO" id="GO:0005886">
    <property type="term" value="C:plasma membrane"/>
    <property type="evidence" value="ECO:0007669"/>
    <property type="project" value="TreeGrafter"/>
</dbReference>
<proteinExistence type="predicted"/>
<dbReference type="RefSeq" id="WP_012860126.1">
    <property type="nucleotide sequence ID" value="NC_013517.1"/>
</dbReference>
<dbReference type="PROSITE" id="PS00372">
    <property type="entry name" value="PTS_EIIA_TYPE_2_HIS"/>
    <property type="match status" value="1"/>
</dbReference>
<evidence type="ECO:0000256" key="6">
    <source>
        <dbReference type="ARBA" id="ARBA00022777"/>
    </source>
</evidence>
<dbReference type="GO" id="GO:0090563">
    <property type="term" value="F:protein-phosphocysteine-sugar phosphotransferase activity"/>
    <property type="evidence" value="ECO:0007669"/>
    <property type="project" value="TreeGrafter"/>
</dbReference>
<keyword evidence="5" id="KW-0598">Phosphotransferase system</keyword>
<keyword evidence="9" id="KW-1185">Reference proteome</keyword>
<dbReference type="AlphaFoldDB" id="D1AP56"/>
<evidence type="ECO:0000313" key="9">
    <source>
        <dbReference type="Proteomes" id="UP000000845"/>
    </source>
</evidence>
<dbReference type="KEGG" id="str:Sterm_0658"/>
<evidence type="ECO:0000256" key="1">
    <source>
        <dbReference type="ARBA" id="ARBA00022448"/>
    </source>
</evidence>
<evidence type="ECO:0000256" key="2">
    <source>
        <dbReference type="ARBA" id="ARBA00022553"/>
    </source>
</evidence>
<reference evidence="9" key="1">
    <citation type="submission" date="2009-09" db="EMBL/GenBank/DDBJ databases">
        <title>The complete chromosome of Sebaldella termitidis ATCC 33386.</title>
        <authorList>
            <consortium name="US DOE Joint Genome Institute (JGI-PGF)"/>
            <person name="Lucas S."/>
            <person name="Copeland A."/>
            <person name="Lapidus A."/>
            <person name="Glavina del Rio T."/>
            <person name="Dalin E."/>
            <person name="Tice H."/>
            <person name="Bruce D."/>
            <person name="Goodwin L."/>
            <person name="Pitluck S."/>
            <person name="Kyrpides N."/>
            <person name="Mavromatis K."/>
            <person name="Ivanova N."/>
            <person name="Mikhailova N."/>
            <person name="Sims D."/>
            <person name="Meincke L."/>
            <person name="Brettin T."/>
            <person name="Detter J.C."/>
            <person name="Han C."/>
            <person name="Larimer F."/>
            <person name="Land M."/>
            <person name="Hauser L."/>
            <person name="Markowitz V."/>
            <person name="Cheng J.F."/>
            <person name="Hugenholtz P."/>
            <person name="Woyke T."/>
            <person name="Wu D."/>
            <person name="Eisen J.A."/>
        </authorList>
    </citation>
    <scope>NUCLEOTIDE SEQUENCE [LARGE SCALE GENOMIC DNA]</scope>
    <source>
        <strain evidence="9">ATCC 33386 / NCTC 11300</strain>
    </source>
</reference>
<dbReference type="InterPro" id="IPR016152">
    <property type="entry name" value="PTrfase/Anion_transptr"/>
</dbReference>
<evidence type="ECO:0000256" key="4">
    <source>
        <dbReference type="ARBA" id="ARBA00022679"/>
    </source>
</evidence>
<evidence type="ECO:0000313" key="8">
    <source>
        <dbReference type="EMBL" id="ACZ07530.1"/>
    </source>
</evidence>
<dbReference type="Pfam" id="PF00359">
    <property type="entry name" value="PTS_EIIA_2"/>
    <property type="match status" value="1"/>
</dbReference>
<keyword evidence="6" id="KW-0418">Kinase</keyword>
<dbReference type="InterPro" id="IPR050893">
    <property type="entry name" value="Sugar_PTS"/>
</dbReference>
<dbReference type="Proteomes" id="UP000000845">
    <property type="component" value="Chromosome"/>
</dbReference>
<keyword evidence="3" id="KW-0762">Sugar transport</keyword>
<gene>
    <name evidence="8" type="ordered locus">Sterm_0658</name>
</gene>
<name>D1AP56_SEBTE</name>
<keyword evidence="1" id="KW-0813">Transport</keyword>
<dbReference type="eggNOG" id="COG4668">
    <property type="taxonomic scope" value="Bacteria"/>
</dbReference>
<feature type="domain" description="PTS EIIA type-2" evidence="7">
    <location>
        <begin position="4"/>
        <end position="143"/>
    </location>
</feature>
<protein>
    <submittedName>
        <fullName evidence="8">Phosphoenolpyruvate-dependent sugar phosphotransferase system EIIA 2</fullName>
    </submittedName>
</protein>
<sequence length="145" mass="16059">MCKSIICEENIVLQAEFDNKWDAIRACGEILVNQGYVAEEYIDDMLEREKVATVHIGNHLAIPHGIANSECHIFHSGISFIQIPDGVSFGEDTAYLMIGIAGKDGTHIDILSNIALACSELETIEILRHTNDKNLIINTFSNMDV</sequence>
<evidence type="ECO:0000259" key="7">
    <source>
        <dbReference type="PROSITE" id="PS51094"/>
    </source>
</evidence>
<accession>D1AP56</accession>
<keyword evidence="2" id="KW-0597">Phosphoprotein</keyword>
<evidence type="ECO:0000256" key="3">
    <source>
        <dbReference type="ARBA" id="ARBA00022597"/>
    </source>
</evidence>
<dbReference type="EMBL" id="CP001739">
    <property type="protein sequence ID" value="ACZ07530.1"/>
    <property type="molecule type" value="Genomic_DNA"/>
</dbReference>
<dbReference type="CDD" id="cd00211">
    <property type="entry name" value="PTS_IIA_fru"/>
    <property type="match status" value="1"/>
</dbReference>
<reference evidence="8 9" key="2">
    <citation type="journal article" date="2010" name="Stand. Genomic Sci.">
        <title>Complete genome sequence of Sebaldella termitidis type strain (NCTC 11300).</title>
        <authorList>
            <person name="Harmon-Smith M."/>
            <person name="Celia L."/>
            <person name="Chertkov O."/>
            <person name="Lapidus A."/>
            <person name="Copeland A."/>
            <person name="Glavina Del Rio T."/>
            <person name="Nolan M."/>
            <person name="Lucas S."/>
            <person name="Tice H."/>
            <person name="Cheng J.F."/>
            <person name="Han C."/>
            <person name="Detter J.C."/>
            <person name="Bruce D."/>
            <person name="Goodwin L."/>
            <person name="Pitluck S."/>
            <person name="Pati A."/>
            <person name="Liolios K."/>
            <person name="Ivanova N."/>
            <person name="Mavromatis K."/>
            <person name="Mikhailova N."/>
            <person name="Chen A."/>
            <person name="Palaniappan K."/>
            <person name="Land M."/>
            <person name="Hauser L."/>
            <person name="Chang Y.J."/>
            <person name="Jeffries C.D."/>
            <person name="Brettin T."/>
            <person name="Goker M."/>
            <person name="Beck B."/>
            <person name="Bristow J."/>
            <person name="Eisen J.A."/>
            <person name="Markowitz V."/>
            <person name="Hugenholtz P."/>
            <person name="Kyrpides N.C."/>
            <person name="Klenk H.P."/>
            <person name="Chen F."/>
        </authorList>
    </citation>
    <scope>NUCLEOTIDE SEQUENCE [LARGE SCALE GENOMIC DNA]</scope>
    <source>
        <strain evidence="9">ATCC 33386 / NCTC 11300</strain>
    </source>
</reference>
<dbReference type="GO" id="GO:0009401">
    <property type="term" value="P:phosphoenolpyruvate-dependent sugar phosphotransferase system"/>
    <property type="evidence" value="ECO:0007669"/>
    <property type="project" value="UniProtKB-KW"/>
</dbReference>
<dbReference type="PANTHER" id="PTHR30181">
    <property type="entry name" value="MANNITOL PERMEASE IIC COMPONENT"/>
    <property type="match status" value="1"/>
</dbReference>
<dbReference type="SUPFAM" id="SSF55804">
    <property type="entry name" value="Phoshotransferase/anion transport protein"/>
    <property type="match status" value="1"/>
</dbReference>
<dbReference type="Gene3D" id="3.40.930.10">
    <property type="entry name" value="Mannitol-specific EII, Chain A"/>
    <property type="match status" value="1"/>
</dbReference>
<dbReference type="HOGENOM" id="CLU_072531_3_0_0"/>
<dbReference type="GO" id="GO:0016301">
    <property type="term" value="F:kinase activity"/>
    <property type="evidence" value="ECO:0007669"/>
    <property type="project" value="UniProtKB-KW"/>
</dbReference>
<dbReference type="STRING" id="526218.Sterm_0658"/>